<gene>
    <name evidence="1" type="ORF">BDM02DRAFT_1685664</name>
</gene>
<protein>
    <submittedName>
        <fullName evidence="1">Uncharacterized protein</fullName>
    </submittedName>
</protein>
<comment type="caution">
    <text evidence="1">The sequence shown here is derived from an EMBL/GenBank/DDBJ whole genome shotgun (WGS) entry which is preliminary data.</text>
</comment>
<organism evidence="1 2">
    <name type="scientific">Thelephora ganbajun</name>
    <name type="common">Ganba fungus</name>
    <dbReference type="NCBI Taxonomy" id="370292"/>
    <lineage>
        <taxon>Eukaryota</taxon>
        <taxon>Fungi</taxon>
        <taxon>Dikarya</taxon>
        <taxon>Basidiomycota</taxon>
        <taxon>Agaricomycotina</taxon>
        <taxon>Agaricomycetes</taxon>
        <taxon>Thelephorales</taxon>
        <taxon>Thelephoraceae</taxon>
        <taxon>Thelephora</taxon>
    </lineage>
</organism>
<dbReference type="EMBL" id="MU117990">
    <property type="protein sequence ID" value="KAF9649983.1"/>
    <property type="molecule type" value="Genomic_DNA"/>
</dbReference>
<evidence type="ECO:0000313" key="2">
    <source>
        <dbReference type="Proteomes" id="UP000886501"/>
    </source>
</evidence>
<reference evidence="1" key="1">
    <citation type="submission" date="2019-10" db="EMBL/GenBank/DDBJ databases">
        <authorList>
            <consortium name="DOE Joint Genome Institute"/>
            <person name="Kuo A."/>
            <person name="Miyauchi S."/>
            <person name="Kiss E."/>
            <person name="Drula E."/>
            <person name="Kohler A."/>
            <person name="Sanchez-Garcia M."/>
            <person name="Andreopoulos B."/>
            <person name="Barry K.W."/>
            <person name="Bonito G."/>
            <person name="Buee M."/>
            <person name="Carver A."/>
            <person name="Chen C."/>
            <person name="Cichocki N."/>
            <person name="Clum A."/>
            <person name="Culley D."/>
            <person name="Crous P.W."/>
            <person name="Fauchery L."/>
            <person name="Girlanda M."/>
            <person name="Hayes R."/>
            <person name="Keri Z."/>
            <person name="Labutti K."/>
            <person name="Lipzen A."/>
            <person name="Lombard V."/>
            <person name="Magnuson J."/>
            <person name="Maillard F."/>
            <person name="Morin E."/>
            <person name="Murat C."/>
            <person name="Nolan M."/>
            <person name="Ohm R."/>
            <person name="Pangilinan J."/>
            <person name="Pereira M."/>
            <person name="Perotto S."/>
            <person name="Peter M."/>
            <person name="Riley R."/>
            <person name="Sitrit Y."/>
            <person name="Stielow B."/>
            <person name="Szollosi G."/>
            <person name="Zifcakova L."/>
            <person name="Stursova M."/>
            <person name="Spatafora J.W."/>
            <person name="Tedersoo L."/>
            <person name="Vaario L.-M."/>
            <person name="Yamada A."/>
            <person name="Yan M."/>
            <person name="Wang P."/>
            <person name="Xu J."/>
            <person name="Bruns T."/>
            <person name="Baldrian P."/>
            <person name="Vilgalys R."/>
            <person name="Henrissat B."/>
            <person name="Grigoriev I.V."/>
            <person name="Hibbett D."/>
            <person name="Nagy L.G."/>
            <person name="Martin F.M."/>
        </authorList>
    </citation>
    <scope>NUCLEOTIDE SEQUENCE</scope>
    <source>
        <strain evidence="1">P2</strain>
    </source>
</reference>
<proteinExistence type="predicted"/>
<sequence>MSTATTFIPTFAAITLILGGANELSVQLILIGVLAIILHTTLTPADFSNPYPNFDNYHPTDPPLRDYVLVFGLVTLMLIALISRVHPLLWSLVRATWRALVARQASAPLDRSVQVQDATVDLGLCSTPHNSPSSPSTSHTLTNQWTATTSTLADGSPTLITPQAIGVTDSSETATLKNRVSQLEAELEELRCRMKVLSTGEKVFTEPSPSPIDPDLTPFASLGSVDAREHLRSLVEFAAEGTRQTDQLILKMRTILSEADKIDDTAFEACQVGGGTLPVPPTSRSTQSPLSEHLPTTPTTRRVRDTPPPLSAAEAAKAPGTPSDSGLPGPFGSPVLDPLANGKGG</sequence>
<dbReference type="Proteomes" id="UP000886501">
    <property type="component" value="Unassembled WGS sequence"/>
</dbReference>
<evidence type="ECO:0000313" key="1">
    <source>
        <dbReference type="EMBL" id="KAF9649983.1"/>
    </source>
</evidence>
<keyword evidence="2" id="KW-1185">Reference proteome</keyword>
<reference evidence="1" key="2">
    <citation type="journal article" date="2020" name="Nat. Commun.">
        <title>Large-scale genome sequencing of mycorrhizal fungi provides insights into the early evolution of symbiotic traits.</title>
        <authorList>
            <person name="Miyauchi S."/>
            <person name="Kiss E."/>
            <person name="Kuo A."/>
            <person name="Drula E."/>
            <person name="Kohler A."/>
            <person name="Sanchez-Garcia M."/>
            <person name="Morin E."/>
            <person name="Andreopoulos B."/>
            <person name="Barry K.W."/>
            <person name="Bonito G."/>
            <person name="Buee M."/>
            <person name="Carver A."/>
            <person name="Chen C."/>
            <person name="Cichocki N."/>
            <person name="Clum A."/>
            <person name="Culley D."/>
            <person name="Crous P.W."/>
            <person name="Fauchery L."/>
            <person name="Girlanda M."/>
            <person name="Hayes R.D."/>
            <person name="Keri Z."/>
            <person name="LaButti K."/>
            <person name="Lipzen A."/>
            <person name="Lombard V."/>
            <person name="Magnuson J."/>
            <person name="Maillard F."/>
            <person name="Murat C."/>
            <person name="Nolan M."/>
            <person name="Ohm R.A."/>
            <person name="Pangilinan J."/>
            <person name="Pereira M.F."/>
            <person name="Perotto S."/>
            <person name="Peter M."/>
            <person name="Pfister S."/>
            <person name="Riley R."/>
            <person name="Sitrit Y."/>
            <person name="Stielow J.B."/>
            <person name="Szollosi G."/>
            <person name="Zifcakova L."/>
            <person name="Stursova M."/>
            <person name="Spatafora J.W."/>
            <person name="Tedersoo L."/>
            <person name="Vaario L.M."/>
            <person name="Yamada A."/>
            <person name="Yan M."/>
            <person name="Wang P."/>
            <person name="Xu J."/>
            <person name="Bruns T."/>
            <person name="Baldrian P."/>
            <person name="Vilgalys R."/>
            <person name="Dunand C."/>
            <person name="Henrissat B."/>
            <person name="Grigoriev I.V."/>
            <person name="Hibbett D."/>
            <person name="Nagy L.G."/>
            <person name="Martin F.M."/>
        </authorList>
    </citation>
    <scope>NUCLEOTIDE SEQUENCE</scope>
    <source>
        <strain evidence="1">P2</strain>
    </source>
</reference>
<accession>A0ACB6ZKK8</accession>
<name>A0ACB6ZKK8_THEGA</name>